<keyword evidence="2" id="KW-1185">Reference proteome</keyword>
<sequence length="170" mass="20124">MFNMRLVVRKPLKELPQTYFIKEYNVELDDGRSVIHDLCEIFSDTGDISFSVSGFGQTEWPVDCVFDLSSVMEQLPEIIEKINNGSDFILDFYEQGIEREVRFVCCVDHYVLTCKSRTDWNPDPDKIRMNKEDVRWMFMSLYNNFIKLSDHLCPNLARNSLLKKWLKYGR</sequence>
<organism evidence="1 2">
    <name type="scientific">Kroppenstedtia sanguinis</name>
    <dbReference type="NCBI Taxonomy" id="1380684"/>
    <lineage>
        <taxon>Bacteria</taxon>
        <taxon>Bacillati</taxon>
        <taxon>Bacillota</taxon>
        <taxon>Bacilli</taxon>
        <taxon>Bacillales</taxon>
        <taxon>Thermoactinomycetaceae</taxon>
        <taxon>Kroppenstedtia</taxon>
    </lineage>
</organism>
<accession>A0ABW4CD22</accession>
<proteinExistence type="predicted"/>
<evidence type="ECO:0000313" key="1">
    <source>
        <dbReference type="EMBL" id="MFD1427923.1"/>
    </source>
</evidence>
<protein>
    <submittedName>
        <fullName evidence="1">Uncharacterized protein</fullName>
    </submittedName>
</protein>
<comment type="caution">
    <text evidence="1">The sequence shown here is derived from an EMBL/GenBank/DDBJ whole genome shotgun (WGS) entry which is preliminary data.</text>
</comment>
<evidence type="ECO:0000313" key="2">
    <source>
        <dbReference type="Proteomes" id="UP001597282"/>
    </source>
</evidence>
<dbReference type="Proteomes" id="UP001597282">
    <property type="component" value="Unassembled WGS sequence"/>
</dbReference>
<name>A0ABW4CD22_9BACL</name>
<gene>
    <name evidence="1" type="ORF">ACFQ4Y_13520</name>
</gene>
<reference evidence="2" key="1">
    <citation type="journal article" date="2019" name="Int. J. Syst. Evol. Microbiol.">
        <title>The Global Catalogue of Microorganisms (GCM) 10K type strain sequencing project: providing services to taxonomists for standard genome sequencing and annotation.</title>
        <authorList>
            <consortium name="The Broad Institute Genomics Platform"/>
            <consortium name="The Broad Institute Genome Sequencing Center for Infectious Disease"/>
            <person name="Wu L."/>
            <person name="Ma J."/>
        </authorList>
    </citation>
    <scope>NUCLEOTIDE SEQUENCE [LARGE SCALE GENOMIC DNA]</scope>
    <source>
        <strain evidence="2">S1</strain>
    </source>
</reference>
<dbReference type="EMBL" id="JBHTNU010000015">
    <property type="protein sequence ID" value="MFD1427923.1"/>
    <property type="molecule type" value="Genomic_DNA"/>
</dbReference>
<dbReference type="RefSeq" id="WP_380166344.1">
    <property type="nucleotide sequence ID" value="NZ_JBHTNU010000015.1"/>
</dbReference>